<evidence type="ECO:0000259" key="7">
    <source>
        <dbReference type="PROSITE" id="PS50982"/>
    </source>
</evidence>
<evidence type="ECO:0000256" key="1">
    <source>
        <dbReference type="ARBA" id="ARBA00004123"/>
    </source>
</evidence>
<evidence type="ECO:0000313" key="8">
    <source>
        <dbReference type="EMBL" id="PRQ46353.1"/>
    </source>
</evidence>
<keyword evidence="9" id="KW-1185">Reference proteome</keyword>
<dbReference type="AlphaFoldDB" id="A0A2P6RIV1"/>
<evidence type="ECO:0000256" key="2">
    <source>
        <dbReference type="ARBA" id="ARBA00023015"/>
    </source>
</evidence>
<feature type="compositionally biased region" description="Basic and acidic residues" evidence="6">
    <location>
        <begin position="77"/>
        <end position="89"/>
    </location>
</feature>
<dbReference type="STRING" id="74649.A0A2P6RIV1"/>
<comment type="caution">
    <text evidence="8">The sequence shown here is derived from an EMBL/GenBank/DDBJ whole genome shotgun (WGS) entry which is preliminary data.</text>
</comment>
<proteinExistence type="predicted"/>
<dbReference type="InterPro" id="IPR016177">
    <property type="entry name" value="DNA-bd_dom_sf"/>
</dbReference>
<feature type="compositionally biased region" description="Basic and acidic residues" evidence="6">
    <location>
        <begin position="232"/>
        <end position="279"/>
    </location>
</feature>
<dbReference type="GO" id="GO:0005634">
    <property type="term" value="C:nucleus"/>
    <property type="evidence" value="ECO:0007669"/>
    <property type="project" value="UniProtKB-SubCell"/>
</dbReference>
<dbReference type="OrthoDB" id="1435582at2759"/>
<dbReference type="PROSITE" id="PS50982">
    <property type="entry name" value="MBD"/>
    <property type="match status" value="1"/>
</dbReference>
<evidence type="ECO:0000256" key="3">
    <source>
        <dbReference type="ARBA" id="ARBA00023125"/>
    </source>
</evidence>
<keyword evidence="5" id="KW-0539">Nucleus</keyword>
<gene>
    <name evidence="8" type="ORF">RchiOBHm_Chr2g0088151</name>
</gene>
<reference evidence="8 9" key="1">
    <citation type="journal article" date="2018" name="Nat. Genet.">
        <title>The Rosa genome provides new insights in the design of modern roses.</title>
        <authorList>
            <person name="Bendahmane M."/>
        </authorList>
    </citation>
    <scope>NUCLEOTIDE SEQUENCE [LARGE SCALE GENOMIC DNA]</scope>
    <source>
        <strain evidence="9">cv. Old Blush</strain>
    </source>
</reference>
<evidence type="ECO:0000256" key="4">
    <source>
        <dbReference type="ARBA" id="ARBA00023163"/>
    </source>
</evidence>
<dbReference type="Gene3D" id="3.30.890.10">
    <property type="entry name" value="Methyl-cpg-binding Protein 2, Chain A"/>
    <property type="match status" value="1"/>
</dbReference>
<dbReference type="InterPro" id="IPR001739">
    <property type="entry name" value="Methyl_CpG_DNA-bd"/>
</dbReference>
<protein>
    <submittedName>
        <fullName evidence="8">Putative DNA-binding domain-containing protein</fullName>
    </submittedName>
</protein>
<dbReference type="OMA" id="EMVFIEL"/>
<sequence length="295" mass="31866">MASSVEKEEVVTLELPAPSGWIKKFVPKQSGTPKKNEIIFTAPTGEEISNKKQLEQYLKAHPGGPSVSEFDWGTGETPRRSARISEKVKATPSPESDPPKKRSRKTSASKKDSKEKEAASQGTEETKVSHVQDADKAVKDNDTEMEKADVKENQDEDKVQDADTKAEVAPPEEAKVDVGTNDGKEVEGSGSGEQNEKKGLEGGKVEEKVGQPPSEAQEKEVTGDQGKADIATAHEDKHEGEGEEKEKHNESETKEKEAAQGKDEEHKSSGVHELGKKIEAAVTDNCSNGNEAAKV</sequence>
<organism evidence="8 9">
    <name type="scientific">Rosa chinensis</name>
    <name type="common">China rose</name>
    <dbReference type="NCBI Taxonomy" id="74649"/>
    <lineage>
        <taxon>Eukaryota</taxon>
        <taxon>Viridiplantae</taxon>
        <taxon>Streptophyta</taxon>
        <taxon>Embryophyta</taxon>
        <taxon>Tracheophyta</taxon>
        <taxon>Spermatophyta</taxon>
        <taxon>Magnoliopsida</taxon>
        <taxon>eudicotyledons</taxon>
        <taxon>Gunneridae</taxon>
        <taxon>Pentapetalae</taxon>
        <taxon>rosids</taxon>
        <taxon>fabids</taxon>
        <taxon>Rosales</taxon>
        <taxon>Rosaceae</taxon>
        <taxon>Rosoideae</taxon>
        <taxon>Rosoideae incertae sedis</taxon>
        <taxon>Rosa</taxon>
    </lineage>
</organism>
<keyword evidence="4" id="KW-0804">Transcription</keyword>
<feature type="domain" description="MBD" evidence="7">
    <location>
        <begin position="7"/>
        <end position="77"/>
    </location>
</feature>
<dbReference type="EMBL" id="PDCK01000040">
    <property type="protein sequence ID" value="PRQ46353.1"/>
    <property type="molecule type" value="Genomic_DNA"/>
</dbReference>
<dbReference type="SUPFAM" id="SSF54171">
    <property type="entry name" value="DNA-binding domain"/>
    <property type="match status" value="1"/>
</dbReference>
<feature type="region of interest" description="Disordered" evidence="6">
    <location>
        <begin position="23"/>
        <end position="295"/>
    </location>
</feature>
<dbReference type="Pfam" id="PF01429">
    <property type="entry name" value="MBD"/>
    <property type="match status" value="1"/>
</dbReference>
<feature type="compositionally biased region" description="Polar residues" evidence="6">
    <location>
        <begin position="284"/>
        <end position="295"/>
    </location>
</feature>
<dbReference type="InterPro" id="IPR039622">
    <property type="entry name" value="MBD10/11"/>
</dbReference>
<keyword evidence="3 8" id="KW-0238">DNA-binding</keyword>
<comment type="subcellular location">
    <subcellularLocation>
        <location evidence="1">Nucleus</location>
    </subcellularLocation>
</comment>
<evidence type="ECO:0000256" key="5">
    <source>
        <dbReference type="ARBA" id="ARBA00023242"/>
    </source>
</evidence>
<feature type="compositionally biased region" description="Basic and acidic residues" evidence="6">
    <location>
        <begin position="194"/>
        <end position="209"/>
    </location>
</feature>
<name>A0A2P6RIV1_ROSCH</name>
<dbReference type="PANTHER" id="PTHR33729">
    <property type="entry name" value="METHYL-CPG BINDING DOMAIN CONTAINING PROTEIN, EXPRESSED"/>
    <property type="match status" value="1"/>
</dbReference>
<keyword evidence="2" id="KW-0805">Transcription regulation</keyword>
<dbReference type="PANTHER" id="PTHR33729:SF6">
    <property type="entry name" value="METHYL-CPG-BINDING DOMAIN-CONTAINING PROTEIN 11"/>
    <property type="match status" value="1"/>
</dbReference>
<dbReference type="GO" id="GO:0003677">
    <property type="term" value="F:DNA binding"/>
    <property type="evidence" value="ECO:0007669"/>
    <property type="project" value="UniProtKB-KW"/>
</dbReference>
<feature type="compositionally biased region" description="Basic and acidic residues" evidence="6">
    <location>
        <begin position="109"/>
        <end position="187"/>
    </location>
</feature>
<evidence type="ECO:0000313" key="9">
    <source>
        <dbReference type="Proteomes" id="UP000238479"/>
    </source>
</evidence>
<evidence type="ECO:0000256" key="6">
    <source>
        <dbReference type="SAM" id="MobiDB-lite"/>
    </source>
</evidence>
<dbReference type="Gramene" id="PRQ46353">
    <property type="protein sequence ID" value="PRQ46353"/>
    <property type="gene ID" value="RchiOBHm_Chr2g0088151"/>
</dbReference>
<accession>A0A2P6RIV1</accession>
<dbReference type="Proteomes" id="UP000238479">
    <property type="component" value="Chromosome 2"/>
</dbReference>